<gene>
    <name evidence="1" type="ORF">MCOR_9244</name>
</gene>
<proteinExistence type="predicted"/>
<protein>
    <recommendedName>
        <fullName evidence="3">Mab-21-like HhH/H2TH-like domain-containing protein</fullName>
    </recommendedName>
</protein>
<accession>A0A6J8AQG3</accession>
<name>A0A6J8AQG3_MYTCO</name>
<dbReference type="EMBL" id="CACVKT020001690">
    <property type="protein sequence ID" value="CAC5370374.1"/>
    <property type="molecule type" value="Genomic_DNA"/>
</dbReference>
<organism evidence="1 2">
    <name type="scientific">Mytilus coruscus</name>
    <name type="common">Sea mussel</name>
    <dbReference type="NCBI Taxonomy" id="42192"/>
    <lineage>
        <taxon>Eukaryota</taxon>
        <taxon>Metazoa</taxon>
        <taxon>Spiralia</taxon>
        <taxon>Lophotrochozoa</taxon>
        <taxon>Mollusca</taxon>
        <taxon>Bivalvia</taxon>
        <taxon>Autobranchia</taxon>
        <taxon>Pteriomorphia</taxon>
        <taxon>Mytilida</taxon>
        <taxon>Mytiloidea</taxon>
        <taxon>Mytilidae</taxon>
        <taxon>Mytilinae</taxon>
        <taxon>Mytilus</taxon>
    </lineage>
</organism>
<sequence>MFKMSRTSIHKAESLRFYKYLCQKIGSEEVVKIRRLVFLICDIGKRYESITSGSKGEGLNMTSSDLDLIMIDNYFKVFESETEVEGRNVPLIIHTEESQPCFTQLCLLNPLKYIHYNAFMRYPELLQNNYLSYVFSSKQYKLMFLPEAISCVGSTEIHGPCISYLNDKLDFAVCLKFDKWIFQARQLVSRQHETKYPNCSGNKHNYYRYKQDISHLVIGLHSNAVSGLLKLASFFYVHKNYVASLSVITYTLQKCTDETIYITFFKDIRTFNHIQNHVLKLMKIEKFHTIIKSLTINPCEFEVDSSIFPQELELDVTRTPTLVHALPFAHFLSFLCRYKLHDNLSCRQSLQQLKHVSCTLSNYGTIVYVPQSLNTIIFCGIAHQLLGDIYVAKRAFQTAADLDKNNFTSAASRLSSLI</sequence>
<dbReference type="AlphaFoldDB" id="A0A6J8AQG3"/>
<evidence type="ECO:0000313" key="1">
    <source>
        <dbReference type="EMBL" id="CAC5370374.1"/>
    </source>
</evidence>
<dbReference type="Proteomes" id="UP000507470">
    <property type="component" value="Unassembled WGS sequence"/>
</dbReference>
<reference evidence="1 2" key="1">
    <citation type="submission" date="2020-06" db="EMBL/GenBank/DDBJ databases">
        <authorList>
            <person name="Li R."/>
            <person name="Bekaert M."/>
        </authorList>
    </citation>
    <scope>NUCLEOTIDE SEQUENCE [LARGE SCALE GENOMIC DNA]</scope>
    <source>
        <strain evidence="2">wild</strain>
    </source>
</reference>
<evidence type="ECO:0000313" key="2">
    <source>
        <dbReference type="Proteomes" id="UP000507470"/>
    </source>
</evidence>
<evidence type="ECO:0008006" key="3">
    <source>
        <dbReference type="Google" id="ProtNLM"/>
    </source>
</evidence>
<keyword evidence="2" id="KW-1185">Reference proteome</keyword>